<dbReference type="RefSeq" id="WP_072910056.1">
    <property type="nucleotide sequence ID" value="NZ_FQZT01000025.1"/>
</dbReference>
<keyword evidence="1" id="KW-1277">Toxin-antitoxin system</keyword>
<reference evidence="2 3" key="1">
    <citation type="submission" date="2016-11" db="EMBL/GenBank/DDBJ databases">
        <authorList>
            <person name="Jaros S."/>
            <person name="Januszkiewicz K."/>
            <person name="Wedrychowicz H."/>
        </authorList>
    </citation>
    <scope>NUCLEOTIDE SEQUENCE [LARGE SCALE GENOMIC DNA]</scope>
    <source>
        <strain evidence="2 3">DSM 5091</strain>
    </source>
</reference>
<dbReference type="InterPro" id="IPR035093">
    <property type="entry name" value="RelE/ParE_toxin_dom_sf"/>
</dbReference>
<dbReference type="Gene3D" id="3.30.2310.20">
    <property type="entry name" value="RelE-like"/>
    <property type="match status" value="1"/>
</dbReference>
<dbReference type="InterPro" id="IPR007712">
    <property type="entry name" value="RelE/ParE_toxin"/>
</dbReference>
<dbReference type="Proteomes" id="UP000184171">
    <property type="component" value="Unassembled WGS sequence"/>
</dbReference>
<protein>
    <submittedName>
        <fullName evidence="2">Plasmid stabilization system protein ParE</fullName>
    </submittedName>
</protein>
<organism evidence="2 3">
    <name type="scientific">Malonomonas rubra DSM 5091</name>
    <dbReference type="NCBI Taxonomy" id="1122189"/>
    <lineage>
        <taxon>Bacteria</taxon>
        <taxon>Pseudomonadati</taxon>
        <taxon>Thermodesulfobacteriota</taxon>
        <taxon>Desulfuromonadia</taxon>
        <taxon>Desulfuromonadales</taxon>
        <taxon>Geopsychrobacteraceae</taxon>
        <taxon>Malonomonas</taxon>
    </lineage>
</organism>
<evidence type="ECO:0000313" key="2">
    <source>
        <dbReference type="EMBL" id="SHJ91931.1"/>
    </source>
</evidence>
<dbReference type="Pfam" id="PF05016">
    <property type="entry name" value="ParE_toxin"/>
    <property type="match status" value="1"/>
</dbReference>
<evidence type="ECO:0000313" key="3">
    <source>
        <dbReference type="Proteomes" id="UP000184171"/>
    </source>
</evidence>
<name>A0A1M6N8C4_MALRU</name>
<proteinExistence type="predicted"/>
<keyword evidence="3" id="KW-1185">Reference proteome</keyword>
<accession>A0A1M6N8C4</accession>
<sequence length="99" mass="11382">MSYSVRYTKGAKEDLVRLYGFLVDLDLAAARNALEAIEKGIKFLQDFPFTCRKATPENPLLREMIIPFGSKGYVVLFEIENNETVTILAVRHQLEEDYH</sequence>
<dbReference type="STRING" id="1122189.SAMN02745165_03542"/>
<dbReference type="AlphaFoldDB" id="A0A1M6N8C4"/>
<gene>
    <name evidence="2" type="ORF">SAMN02745165_03542</name>
</gene>
<dbReference type="OrthoDB" id="121597at2"/>
<dbReference type="EMBL" id="FQZT01000025">
    <property type="protein sequence ID" value="SHJ91931.1"/>
    <property type="molecule type" value="Genomic_DNA"/>
</dbReference>
<evidence type="ECO:0000256" key="1">
    <source>
        <dbReference type="ARBA" id="ARBA00022649"/>
    </source>
</evidence>